<protein>
    <submittedName>
        <fullName evidence="1">Uncharacterized protein</fullName>
    </submittedName>
</protein>
<evidence type="ECO:0000313" key="2">
    <source>
        <dbReference type="Proteomes" id="UP001358586"/>
    </source>
</evidence>
<proteinExistence type="predicted"/>
<gene>
    <name evidence="1" type="ORF">PVK06_028277</name>
</gene>
<organism evidence="1 2">
    <name type="scientific">Gossypium arboreum</name>
    <name type="common">Tree cotton</name>
    <name type="synonym">Gossypium nanking</name>
    <dbReference type="NCBI Taxonomy" id="29729"/>
    <lineage>
        <taxon>Eukaryota</taxon>
        <taxon>Viridiplantae</taxon>
        <taxon>Streptophyta</taxon>
        <taxon>Embryophyta</taxon>
        <taxon>Tracheophyta</taxon>
        <taxon>Spermatophyta</taxon>
        <taxon>Magnoliopsida</taxon>
        <taxon>eudicotyledons</taxon>
        <taxon>Gunneridae</taxon>
        <taxon>Pentapetalae</taxon>
        <taxon>rosids</taxon>
        <taxon>malvids</taxon>
        <taxon>Malvales</taxon>
        <taxon>Malvaceae</taxon>
        <taxon>Malvoideae</taxon>
        <taxon>Gossypium</taxon>
    </lineage>
</organism>
<accession>A0ABR0P2L3</accession>
<comment type="caution">
    <text evidence="1">The sequence shown here is derived from an EMBL/GenBank/DDBJ whole genome shotgun (WGS) entry which is preliminary data.</text>
</comment>
<name>A0ABR0P2L3_GOSAR</name>
<sequence>MKTVKLGPMRLNLSKAMELAESSTRLPLMEEMSFASDLEEEVVIQTLKLRLMRLTSVDTSEELPPMGEVGCALNFGKVMIQVVQLTRVNVARKLLLT</sequence>
<reference evidence="1 2" key="1">
    <citation type="submission" date="2023-03" db="EMBL/GenBank/DDBJ databases">
        <title>WGS of Gossypium arboreum.</title>
        <authorList>
            <person name="Yu D."/>
        </authorList>
    </citation>
    <scope>NUCLEOTIDE SEQUENCE [LARGE SCALE GENOMIC DNA]</scope>
    <source>
        <tissue evidence="1">Leaf</tissue>
    </source>
</reference>
<dbReference type="EMBL" id="JARKNE010000008">
    <property type="protein sequence ID" value="KAK5812835.1"/>
    <property type="molecule type" value="Genomic_DNA"/>
</dbReference>
<dbReference type="Proteomes" id="UP001358586">
    <property type="component" value="Chromosome 8"/>
</dbReference>
<keyword evidence="2" id="KW-1185">Reference proteome</keyword>
<evidence type="ECO:0000313" key="1">
    <source>
        <dbReference type="EMBL" id="KAK5812835.1"/>
    </source>
</evidence>